<proteinExistence type="inferred from homology"/>
<accession>A0A1X2GG73</accession>
<gene>
    <name evidence="5" type="ORF">DM01DRAFT_355349</name>
</gene>
<evidence type="ECO:0000256" key="2">
    <source>
        <dbReference type="ARBA" id="ARBA00006727"/>
    </source>
</evidence>
<comment type="similarity">
    <text evidence="2">Belongs to the major facilitator superfamily. Monocarboxylate porter (TC 2.A.1.13) family.</text>
</comment>
<dbReference type="PANTHER" id="PTHR11360">
    <property type="entry name" value="MONOCARBOXYLATE TRANSPORTER"/>
    <property type="match status" value="1"/>
</dbReference>
<keyword evidence="6" id="KW-1185">Reference proteome</keyword>
<dbReference type="InterPro" id="IPR036259">
    <property type="entry name" value="MFS_trans_sf"/>
</dbReference>
<evidence type="ECO:0000256" key="1">
    <source>
        <dbReference type="ARBA" id="ARBA00004141"/>
    </source>
</evidence>
<feature type="transmembrane region" description="Helical" evidence="3">
    <location>
        <begin position="20"/>
        <end position="42"/>
    </location>
</feature>
<feature type="transmembrane region" description="Helical" evidence="3">
    <location>
        <begin position="225"/>
        <end position="242"/>
    </location>
</feature>
<feature type="transmembrane region" description="Helical" evidence="3">
    <location>
        <begin position="108"/>
        <end position="127"/>
    </location>
</feature>
<dbReference type="STRING" id="101127.A0A1X2GG73"/>
<keyword evidence="3" id="KW-0472">Membrane</keyword>
<evidence type="ECO:0000313" key="5">
    <source>
        <dbReference type="EMBL" id="ORX53124.1"/>
    </source>
</evidence>
<feature type="transmembrane region" description="Helical" evidence="3">
    <location>
        <begin position="349"/>
        <end position="370"/>
    </location>
</feature>
<feature type="transmembrane region" description="Helical" evidence="3">
    <location>
        <begin position="179"/>
        <end position="205"/>
    </location>
</feature>
<feature type="transmembrane region" description="Helical" evidence="3">
    <location>
        <begin position="310"/>
        <end position="329"/>
    </location>
</feature>
<dbReference type="PANTHER" id="PTHR11360:SF284">
    <property type="entry name" value="EG:103B4.3 PROTEIN-RELATED"/>
    <property type="match status" value="1"/>
</dbReference>
<dbReference type="Gene3D" id="1.20.1250.20">
    <property type="entry name" value="MFS general substrate transporter like domains"/>
    <property type="match status" value="2"/>
</dbReference>
<organism evidence="5 6">
    <name type="scientific">Hesseltinella vesiculosa</name>
    <dbReference type="NCBI Taxonomy" id="101127"/>
    <lineage>
        <taxon>Eukaryota</taxon>
        <taxon>Fungi</taxon>
        <taxon>Fungi incertae sedis</taxon>
        <taxon>Mucoromycota</taxon>
        <taxon>Mucoromycotina</taxon>
        <taxon>Mucoromycetes</taxon>
        <taxon>Mucorales</taxon>
        <taxon>Cunninghamellaceae</taxon>
        <taxon>Hesseltinella</taxon>
    </lineage>
</organism>
<dbReference type="InterPro" id="IPR011701">
    <property type="entry name" value="MFS"/>
</dbReference>
<dbReference type="GO" id="GO:0022857">
    <property type="term" value="F:transmembrane transporter activity"/>
    <property type="evidence" value="ECO:0007669"/>
    <property type="project" value="InterPro"/>
</dbReference>
<dbReference type="Proteomes" id="UP000242146">
    <property type="component" value="Unassembled WGS sequence"/>
</dbReference>
<dbReference type="Pfam" id="PF07690">
    <property type="entry name" value="MFS_1"/>
    <property type="match status" value="1"/>
</dbReference>
<dbReference type="InterPro" id="IPR050327">
    <property type="entry name" value="Proton-linked_MCT"/>
</dbReference>
<sequence length="382" mass="42318">MQNYYEQHVFNEVPNVAVQLSLVGSLGLAFLRLMGPVAQWLAPKISQQGVLVLGCAMKALGMICAGFSREIYQLYICQGIIFGSGASFMYYTSQQIVVSGWFDGRKGIALGLIASGSGLGGLIIPFIMSPINNRLGPDWTFRILGFVCLAMDGMACLMIKEFPDQERQSEKKNQKLREIIRLSVFKSGNYWLWMIASCITLLGYFNPFYFLPSYGRYYAGMTDNQGSLLVAIISIFNFVGRASTGVLADYLGQLNTIILFNFISSLACFLLWGYAFTFGSMIAFSAVFGMTCGCYFSVLSPVTSIILGKALFPTGLSFLLITNILGVFGPNFASSLESDLVSQSNYQPYFSYKMWSGACYLASCVVLLILRFRMAKQWNKII</sequence>
<feature type="transmembrane region" description="Helical" evidence="3">
    <location>
        <begin position="254"/>
        <end position="275"/>
    </location>
</feature>
<dbReference type="AlphaFoldDB" id="A0A1X2GG73"/>
<feature type="domain" description="Major facilitator superfamily (MFS) profile" evidence="4">
    <location>
        <begin position="1"/>
        <end position="374"/>
    </location>
</feature>
<keyword evidence="3" id="KW-1133">Transmembrane helix</keyword>
<dbReference type="SUPFAM" id="SSF103473">
    <property type="entry name" value="MFS general substrate transporter"/>
    <property type="match status" value="1"/>
</dbReference>
<dbReference type="OrthoDB" id="6499973at2759"/>
<comment type="subcellular location">
    <subcellularLocation>
        <location evidence="1">Membrane</location>
        <topology evidence="1">Multi-pass membrane protein</topology>
    </subcellularLocation>
</comment>
<reference evidence="5 6" key="1">
    <citation type="submission" date="2016-07" db="EMBL/GenBank/DDBJ databases">
        <title>Pervasive Adenine N6-methylation of Active Genes in Fungi.</title>
        <authorList>
            <consortium name="DOE Joint Genome Institute"/>
            <person name="Mondo S.J."/>
            <person name="Dannebaum R.O."/>
            <person name="Kuo R.C."/>
            <person name="Labutti K."/>
            <person name="Haridas S."/>
            <person name="Kuo A."/>
            <person name="Salamov A."/>
            <person name="Ahrendt S.R."/>
            <person name="Lipzen A."/>
            <person name="Sullivan W."/>
            <person name="Andreopoulos W.B."/>
            <person name="Clum A."/>
            <person name="Lindquist E."/>
            <person name="Daum C."/>
            <person name="Ramamoorthy G.K."/>
            <person name="Gryganskyi A."/>
            <person name="Culley D."/>
            <person name="Magnuson J.K."/>
            <person name="James T.Y."/>
            <person name="O'Malley M.A."/>
            <person name="Stajich J.E."/>
            <person name="Spatafora J.W."/>
            <person name="Visel A."/>
            <person name="Grigoriev I.V."/>
        </authorList>
    </citation>
    <scope>NUCLEOTIDE SEQUENCE [LARGE SCALE GENOMIC DNA]</scope>
    <source>
        <strain evidence="5 6">NRRL 3301</strain>
    </source>
</reference>
<feature type="transmembrane region" description="Helical" evidence="3">
    <location>
        <begin position="49"/>
        <end position="68"/>
    </location>
</feature>
<name>A0A1X2GG73_9FUNG</name>
<dbReference type="PROSITE" id="PS50850">
    <property type="entry name" value="MFS"/>
    <property type="match status" value="1"/>
</dbReference>
<keyword evidence="3" id="KW-0812">Transmembrane</keyword>
<evidence type="ECO:0000313" key="6">
    <source>
        <dbReference type="Proteomes" id="UP000242146"/>
    </source>
</evidence>
<feature type="transmembrane region" description="Helical" evidence="3">
    <location>
        <begin position="281"/>
        <end position="298"/>
    </location>
</feature>
<dbReference type="EMBL" id="MCGT01000016">
    <property type="protein sequence ID" value="ORX53124.1"/>
    <property type="molecule type" value="Genomic_DNA"/>
</dbReference>
<comment type="caution">
    <text evidence="5">The sequence shown here is derived from an EMBL/GenBank/DDBJ whole genome shotgun (WGS) entry which is preliminary data.</text>
</comment>
<dbReference type="InterPro" id="IPR020846">
    <property type="entry name" value="MFS_dom"/>
</dbReference>
<feature type="transmembrane region" description="Helical" evidence="3">
    <location>
        <begin position="74"/>
        <end position="92"/>
    </location>
</feature>
<dbReference type="GO" id="GO:0016020">
    <property type="term" value="C:membrane"/>
    <property type="evidence" value="ECO:0007669"/>
    <property type="project" value="UniProtKB-SubCell"/>
</dbReference>
<evidence type="ECO:0000259" key="4">
    <source>
        <dbReference type="PROSITE" id="PS50850"/>
    </source>
</evidence>
<evidence type="ECO:0000256" key="3">
    <source>
        <dbReference type="SAM" id="Phobius"/>
    </source>
</evidence>
<protein>
    <submittedName>
        <fullName evidence="5">MFS general substrate transporter</fullName>
    </submittedName>
</protein>